<dbReference type="EMBL" id="BQXS01001152">
    <property type="protein sequence ID" value="GKT30174.1"/>
    <property type="molecule type" value="Genomic_DNA"/>
</dbReference>
<keyword evidence="7" id="KW-1185">Reference proteome</keyword>
<evidence type="ECO:0000313" key="7">
    <source>
        <dbReference type="Proteomes" id="UP001057375"/>
    </source>
</evidence>
<protein>
    <submittedName>
        <fullName evidence="6">Diguanylate cyclase with PAS/PAC sensor</fullName>
    </submittedName>
</protein>
<comment type="subcellular location">
    <subcellularLocation>
        <location evidence="1">Membrane</location>
    </subcellularLocation>
</comment>
<dbReference type="InterPro" id="IPR006189">
    <property type="entry name" value="CHASE_dom"/>
</dbReference>
<evidence type="ECO:0000256" key="3">
    <source>
        <dbReference type="ARBA" id="ARBA00022989"/>
    </source>
</evidence>
<keyword evidence="2" id="KW-0812">Transmembrane</keyword>
<comment type="caution">
    <text evidence="6">The sequence shown here is derived from an EMBL/GenBank/DDBJ whole genome shotgun (WGS) entry which is preliminary data.</text>
</comment>
<evidence type="ECO:0000313" key="6">
    <source>
        <dbReference type="EMBL" id="GKT30174.1"/>
    </source>
</evidence>
<dbReference type="Gene3D" id="3.30.450.350">
    <property type="entry name" value="CHASE domain"/>
    <property type="match status" value="1"/>
</dbReference>
<feature type="domain" description="CHASE" evidence="5">
    <location>
        <begin position="1"/>
        <end position="112"/>
    </location>
</feature>
<feature type="non-terminal residue" evidence="6">
    <location>
        <position position="1"/>
    </location>
</feature>
<name>A0ABQ5KFK6_9EUKA</name>
<evidence type="ECO:0000256" key="2">
    <source>
        <dbReference type="ARBA" id="ARBA00022692"/>
    </source>
</evidence>
<evidence type="ECO:0000256" key="4">
    <source>
        <dbReference type="ARBA" id="ARBA00023136"/>
    </source>
</evidence>
<dbReference type="Proteomes" id="UP001057375">
    <property type="component" value="Unassembled WGS sequence"/>
</dbReference>
<dbReference type="InterPro" id="IPR042240">
    <property type="entry name" value="CHASE_sf"/>
</dbReference>
<accession>A0ABQ5KFK6</accession>
<keyword evidence="4" id="KW-0472">Membrane</keyword>
<dbReference type="SMART" id="SM01079">
    <property type="entry name" value="CHASE"/>
    <property type="match status" value="1"/>
</dbReference>
<evidence type="ECO:0000259" key="5">
    <source>
        <dbReference type="PROSITE" id="PS50839"/>
    </source>
</evidence>
<gene>
    <name evidence="6" type="ORF">ADUPG1_001412</name>
</gene>
<dbReference type="PROSITE" id="PS50839">
    <property type="entry name" value="CHASE"/>
    <property type="match status" value="1"/>
</dbReference>
<sequence>EKFARYAKVVLSGENLLKNLAAAPDFVMRFVSPLEGNLAIVGMDYRKLPNQWGQAKKAQETGDMVIAGPLKLVQGGYGLIGRAPVFVESEKGKKFWGIISAVIDVDKLFKVVDISDNGLDIAIRGVDGLGEEGKVFLGPHNFSQPKTLCECRLHFLQEVGFL</sequence>
<evidence type="ECO:0000256" key="1">
    <source>
        <dbReference type="ARBA" id="ARBA00004370"/>
    </source>
</evidence>
<dbReference type="Pfam" id="PF03924">
    <property type="entry name" value="CHASE"/>
    <property type="match status" value="1"/>
</dbReference>
<proteinExistence type="predicted"/>
<keyword evidence="3" id="KW-1133">Transmembrane helix</keyword>
<organism evidence="6 7">
    <name type="scientific">Aduncisulcus paluster</name>
    <dbReference type="NCBI Taxonomy" id="2918883"/>
    <lineage>
        <taxon>Eukaryota</taxon>
        <taxon>Metamonada</taxon>
        <taxon>Carpediemonas-like organisms</taxon>
        <taxon>Aduncisulcus</taxon>
    </lineage>
</organism>
<reference evidence="6" key="1">
    <citation type="submission" date="2022-03" db="EMBL/GenBank/DDBJ databases">
        <title>Draft genome sequence of Aduncisulcus paluster, a free-living microaerophilic Fornicata.</title>
        <authorList>
            <person name="Yuyama I."/>
            <person name="Kume K."/>
            <person name="Tamura T."/>
            <person name="Inagaki Y."/>
            <person name="Hashimoto T."/>
        </authorList>
    </citation>
    <scope>NUCLEOTIDE SEQUENCE</scope>
    <source>
        <strain evidence="6">NY0171</strain>
    </source>
</reference>